<accession>A0AAD4QRF9</accession>
<feature type="compositionally biased region" description="Low complexity" evidence="1">
    <location>
        <begin position="722"/>
        <end position="744"/>
    </location>
</feature>
<feature type="compositionally biased region" description="Low complexity" evidence="1">
    <location>
        <begin position="328"/>
        <end position="345"/>
    </location>
</feature>
<proteinExistence type="predicted"/>
<feature type="compositionally biased region" description="Polar residues" evidence="1">
    <location>
        <begin position="797"/>
        <end position="807"/>
    </location>
</feature>
<evidence type="ECO:0000313" key="2">
    <source>
        <dbReference type="EMBL" id="KAI0306044.1"/>
    </source>
</evidence>
<organism evidence="2 3">
    <name type="scientific">Multifurca ochricompacta</name>
    <dbReference type="NCBI Taxonomy" id="376703"/>
    <lineage>
        <taxon>Eukaryota</taxon>
        <taxon>Fungi</taxon>
        <taxon>Dikarya</taxon>
        <taxon>Basidiomycota</taxon>
        <taxon>Agaricomycotina</taxon>
        <taxon>Agaricomycetes</taxon>
        <taxon>Russulales</taxon>
        <taxon>Russulaceae</taxon>
        <taxon>Multifurca</taxon>
    </lineage>
</organism>
<feature type="region of interest" description="Disordered" evidence="1">
    <location>
        <begin position="499"/>
        <end position="609"/>
    </location>
</feature>
<dbReference type="Proteomes" id="UP001203297">
    <property type="component" value="Unassembled WGS sequence"/>
</dbReference>
<feature type="compositionally biased region" description="Low complexity" evidence="1">
    <location>
        <begin position="210"/>
        <end position="225"/>
    </location>
</feature>
<feature type="compositionally biased region" description="Low complexity" evidence="1">
    <location>
        <begin position="278"/>
        <end position="296"/>
    </location>
</feature>
<comment type="caution">
    <text evidence="2">The sequence shown here is derived from an EMBL/GenBank/DDBJ whole genome shotgun (WGS) entry which is preliminary data.</text>
</comment>
<reference evidence="2" key="1">
    <citation type="journal article" date="2022" name="New Phytol.">
        <title>Evolutionary transition to the ectomycorrhizal habit in the genomes of a hyperdiverse lineage of mushroom-forming fungi.</title>
        <authorList>
            <person name="Looney B."/>
            <person name="Miyauchi S."/>
            <person name="Morin E."/>
            <person name="Drula E."/>
            <person name="Courty P.E."/>
            <person name="Kohler A."/>
            <person name="Kuo A."/>
            <person name="LaButti K."/>
            <person name="Pangilinan J."/>
            <person name="Lipzen A."/>
            <person name="Riley R."/>
            <person name="Andreopoulos W."/>
            <person name="He G."/>
            <person name="Johnson J."/>
            <person name="Nolan M."/>
            <person name="Tritt A."/>
            <person name="Barry K.W."/>
            <person name="Grigoriev I.V."/>
            <person name="Nagy L.G."/>
            <person name="Hibbett D."/>
            <person name="Henrissat B."/>
            <person name="Matheny P.B."/>
            <person name="Labbe J."/>
            <person name="Martin F.M."/>
        </authorList>
    </citation>
    <scope>NUCLEOTIDE SEQUENCE</scope>
    <source>
        <strain evidence="2">BPL690</strain>
    </source>
</reference>
<feature type="compositionally biased region" description="Basic and acidic residues" evidence="1">
    <location>
        <begin position="596"/>
        <end position="607"/>
    </location>
</feature>
<protein>
    <submittedName>
        <fullName evidence="2">Uncharacterized protein</fullName>
    </submittedName>
</protein>
<feature type="region of interest" description="Disordered" evidence="1">
    <location>
        <begin position="705"/>
        <end position="819"/>
    </location>
</feature>
<feature type="compositionally biased region" description="Basic and acidic residues" evidence="1">
    <location>
        <begin position="566"/>
        <end position="576"/>
    </location>
</feature>
<feature type="compositionally biased region" description="Polar residues" evidence="1">
    <location>
        <begin position="245"/>
        <end position="265"/>
    </location>
</feature>
<evidence type="ECO:0000256" key="1">
    <source>
        <dbReference type="SAM" id="MobiDB-lite"/>
    </source>
</evidence>
<dbReference type="AlphaFoldDB" id="A0AAD4QRF9"/>
<feature type="compositionally biased region" description="Low complexity" evidence="1">
    <location>
        <begin position="897"/>
        <end position="910"/>
    </location>
</feature>
<dbReference type="EMBL" id="WTXG01000004">
    <property type="protein sequence ID" value="KAI0306044.1"/>
    <property type="molecule type" value="Genomic_DNA"/>
</dbReference>
<feature type="compositionally biased region" description="Polar residues" evidence="1">
    <location>
        <begin position="143"/>
        <end position="167"/>
    </location>
</feature>
<feature type="compositionally biased region" description="Low complexity" evidence="1">
    <location>
        <begin position="19"/>
        <end position="33"/>
    </location>
</feature>
<keyword evidence="3" id="KW-1185">Reference proteome</keyword>
<feature type="region of interest" description="Disordered" evidence="1">
    <location>
        <begin position="835"/>
        <end position="958"/>
    </location>
</feature>
<feature type="compositionally biased region" description="Polar residues" evidence="1">
    <location>
        <begin position="580"/>
        <end position="593"/>
    </location>
</feature>
<feature type="compositionally biased region" description="Low complexity" evidence="1">
    <location>
        <begin position="771"/>
        <end position="793"/>
    </location>
</feature>
<feature type="region of interest" description="Disordered" evidence="1">
    <location>
        <begin position="654"/>
        <end position="678"/>
    </location>
</feature>
<feature type="compositionally biased region" description="Basic and acidic residues" evidence="1">
    <location>
        <begin position="523"/>
        <end position="538"/>
    </location>
</feature>
<feature type="region of interest" description="Disordered" evidence="1">
    <location>
        <begin position="245"/>
        <end position="352"/>
    </location>
</feature>
<sequence>MAFFTSPEQEIYEHRLKRSSSTTSMRTRLPRSTGTPKPLPRSLIDSPLLSLSPASTLDDLSSGQHKSSVVPPSISRSSSPSPSRMTALHGREQKIQYSGLSSELTQAPVPSHTTKNSDDASRTVGGRSHSRDPEFGPPRLHLSTLSPSAFASHADTNLDTGSISDSGFASRPPRTHRRPDVPSAFNSRLSPLQVQHTSSSSPNLSLAGYRSDGGSPDPSSSPLHPSRLDVKRLLSKPAVPSVASTLSIASDSESHARTQPNSNGVWPSKTRIQAHAKPISGPSVMSSSGSPEQSPVSTPPSTQQRPRNLLRKKSTSGQARAAMSATLPRKSSISSPFSSTTRSPTAVSMHGQRDTTLQSVFGSQLAAPASAPPFGSGKLTPAGAIVQAYKEQDIRREALATAARAEKLSPVIPVGPSWPDAPGHYSFEQHTSPAVEEAAPYYTVFGGIPGRVVAVDSVQDAYAGDLGPYEIGSGSHSSQSIKTLTRKVSARFRRGLAAVSGVGTQSGHGNRDGEGEQGNTLRGDIKGDNPPPRHERQRSFSLPKAKRKPESLRLSLDQSDTPFSTDRPEDRLDEHLNYPMPSQSAADSVSPLAQSKGKEKAQEKDGGGRLWRLVKRISAGGLRERFQAVGSPPPPVPVLPKDLLPPRTTLEVQVPVTPDSSSRHGGSEARYGSDGGSKGMTSYLINSRLPMSAMWLNSDDRPFTATGSPSGIHTVLHGPAATSQPRRPSISSSPQSSEPTSTHFFRSHSSRSSFSSILCTSSPPPLPVPPLVQSSSPHTRSRTKSTSSSSARRPSQDEPQSSISPYLQTRKRSSPDIPAFSVSDVVNKFIERRPSLARHQQQQQQQQQRHHTSDRLALKIVTPSSEDIVSPPPRPTRNELRDGAHQRERDQSLLAPGSSMQSQDSHSSGSTERPPSRSTPTADTNTGPVALLTFRELGGARKQGWTSQEKEDKWDDLLEKSAQAGGTLHLGAGGARLASDNIRFSSSTISLSGSSSG</sequence>
<feature type="region of interest" description="Disordered" evidence="1">
    <location>
        <begin position="1"/>
        <end position="226"/>
    </location>
</feature>
<evidence type="ECO:0000313" key="3">
    <source>
        <dbReference type="Proteomes" id="UP001203297"/>
    </source>
</evidence>
<feature type="compositionally biased region" description="Low complexity" evidence="1">
    <location>
        <begin position="40"/>
        <end position="84"/>
    </location>
</feature>
<feature type="compositionally biased region" description="Polar residues" evidence="1">
    <location>
        <begin position="911"/>
        <end position="927"/>
    </location>
</feature>
<feature type="compositionally biased region" description="Polar residues" evidence="1">
    <location>
        <begin position="95"/>
        <end position="105"/>
    </location>
</feature>
<feature type="compositionally biased region" description="Basic and acidic residues" evidence="1">
    <location>
        <begin position="948"/>
        <end position="958"/>
    </location>
</feature>
<feature type="compositionally biased region" description="Polar residues" evidence="1">
    <location>
        <begin position="184"/>
        <end position="204"/>
    </location>
</feature>
<name>A0AAD4QRF9_9AGAM</name>
<feature type="compositionally biased region" description="Basic and acidic residues" evidence="1">
    <location>
        <begin position="876"/>
        <end position="891"/>
    </location>
</feature>
<gene>
    <name evidence="2" type="ORF">B0F90DRAFT_958501</name>
</gene>